<organism evidence="1 2">
    <name type="scientific">Klebsiella pneumoniae IS43</name>
    <dbReference type="NCBI Taxonomy" id="1432552"/>
    <lineage>
        <taxon>Bacteria</taxon>
        <taxon>Pseudomonadati</taxon>
        <taxon>Pseudomonadota</taxon>
        <taxon>Gammaproteobacteria</taxon>
        <taxon>Enterobacterales</taxon>
        <taxon>Enterobacteriaceae</taxon>
        <taxon>Klebsiella/Raoultella group</taxon>
        <taxon>Klebsiella</taxon>
        <taxon>Klebsiella pneumoniae complex</taxon>
    </lineage>
</organism>
<evidence type="ECO:0000313" key="1">
    <source>
        <dbReference type="EMBL" id="CDL09380.1"/>
    </source>
</evidence>
<accession>W1DL11</accession>
<keyword evidence="2" id="KW-1185">Reference proteome</keyword>
<dbReference type="AlphaFoldDB" id="W1DL11"/>
<proteinExistence type="predicted"/>
<dbReference type="Proteomes" id="UP000019183">
    <property type="component" value="Unassembled WGS sequence"/>
</dbReference>
<sequence>MYRQAVKKRQYVTPITSKCFLMLPKARLFAIVSDIEHL</sequence>
<protein>
    <submittedName>
        <fullName evidence="1">Uncharacterized protein</fullName>
    </submittedName>
</protein>
<evidence type="ECO:0000313" key="2">
    <source>
        <dbReference type="Proteomes" id="UP000019183"/>
    </source>
</evidence>
<comment type="caution">
    <text evidence="1">The sequence shown here is derived from an EMBL/GenBank/DDBJ whole genome shotgun (WGS) entry which is preliminary data.</text>
</comment>
<reference evidence="1" key="1">
    <citation type="submission" date="2013-10" db="EMBL/GenBank/DDBJ databases">
        <title>Antibiotic resistance diversity of beta-lactamase producers in the General Hospital Vienna.</title>
        <authorList>
            <person name="Barisic I."/>
            <person name="Mitteregger D."/>
            <person name="Hirschl A.M."/>
            <person name="Noehammer C."/>
            <person name="Wiesinger-Mayr H."/>
        </authorList>
    </citation>
    <scope>NUCLEOTIDE SEQUENCE [LARGE SCALE GENOMIC DNA]</scope>
    <source>
        <strain evidence="1">IS43</strain>
    </source>
</reference>
<name>W1DL11_KLEPN</name>
<dbReference type="EMBL" id="CBWK010000351">
    <property type="protein sequence ID" value="CDL09380.1"/>
    <property type="molecule type" value="Genomic_DNA"/>
</dbReference>